<dbReference type="EMBL" id="BIFQ01000002">
    <property type="protein sequence ID" value="GCE08581.1"/>
    <property type="molecule type" value="Genomic_DNA"/>
</dbReference>
<proteinExistence type="predicted"/>
<keyword evidence="2" id="KW-1185">Reference proteome</keyword>
<reference evidence="2" key="1">
    <citation type="submission" date="2018-12" db="EMBL/GenBank/DDBJ databases">
        <title>Tengunoibacter tsumagoiensis gen. nov., sp. nov., Dictyobacter kobayashii sp. nov., D. alpinus sp. nov., and D. joshuensis sp. nov. and description of Dictyobacteraceae fam. nov. within the order Ktedonobacterales isolated from Tengu-no-mugimeshi.</title>
        <authorList>
            <person name="Wang C.M."/>
            <person name="Zheng Y."/>
            <person name="Sakai Y."/>
            <person name="Toyoda A."/>
            <person name="Minakuchi Y."/>
            <person name="Abe K."/>
            <person name="Yokota A."/>
            <person name="Yabe S."/>
        </authorList>
    </citation>
    <scope>NUCLEOTIDE SEQUENCE [LARGE SCALE GENOMIC DNA]</scope>
    <source>
        <strain evidence="2">S-27</strain>
    </source>
</reference>
<dbReference type="RefSeq" id="WP_160146188.1">
    <property type="nucleotide sequence ID" value="NZ_BIFQ01000002.1"/>
</dbReference>
<comment type="caution">
    <text evidence="1">The sequence shown here is derived from an EMBL/GenBank/DDBJ whole genome shotgun (WGS) entry which is preliminary data.</text>
</comment>
<gene>
    <name evidence="1" type="ORF">KDAU_59100</name>
</gene>
<evidence type="ECO:0000313" key="1">
    <source>
        <dbReference type="EMBL" id="GCE08581.1"/>
    </source>
</evidence>
<protein>
    <recommendedName>
        <fullName evidence="3">Polyketide cyclase</fullName>
    </recommendedName>
</protein>
<organism evidence="1 2">
    <name type="scientific">Dictyobacter aurantiacus</name>
    <dbReference type="NCBI Taxonomy" id="1936993"/>
    <lineage>
        <taxon>Bacteria</taxon>
        <taxon>Bacillati</taxon>
        <taxon>Chloroflexota</taxon>
        <taxon>Ktedonobacteria</taxon>
        <taxon>Ktedonobacterales</taxon>
        <taxon>Dictyobacteraceae</taxon>
        <taxon>Dictyobacter</taxon>
    </lineage>
</organism>
<evidence type="ECO:0000313" key="2">
    <source>
        <dbReference type="Proteomes" id="UP000287224"/>
    </source>
</evidence>
<dbReference type="AlphaFoldDB" id="A0A401ZNZ3"/>
<dbReference type="OrthoDB" id="3779617at2"/>
<name>A0A401ZNZ3_9CHLR</name>
<dbReference type="InterPro" id="IPR023393">
    <property type="entry name" value="START-like_dom_sf"/>
</dbReference>
<dbReference type="SUPFAM" id="SSF55961">
    <property type="entry name" value="Bet v1-like"/>
    <property type="match status" value="1"/>
</dbReference>
<dbReference type="Gene3D" id="3.30.530.20">
    <property type="match status" value="1"/>
</dbReference>
<dbReference type="InterPro" id="IPR019587">
    <property type="entry name" value="Polyketide_cyclase/dehydratase"/>
</dbReference>
<accession>A0A401ZNZ3</accession>
<evidence type="ECO:0008006" key="3">
    <source>
        <dbReference type="Google" id="ProtNLM"/>
    </source>
</evidence>
<sequence length="150" mass="17232">MPKLRFQTIIQRQPDAIYQVLLDLPGYRSWLPSSDLYAETTLTSDIPVRMGSTYVDRGRSSVMQGEVLELEPARSLVFRQLTNPRRGGGLEITIRYTLQPVEQGTRVTRELILRARGLFFVLQPILLRLIRSENERILAALKNYMDARVA</sequence>
<dbReference type="Proteomes" id="UP000287224">
    <property type="component" value="Unassembled WGS sequence"/>
</dbReference>
<dbReference type="Pfam" id="PF10604">
    <property type="entry name" value="Polyketide_cyc2"/>
    <property type="match status" value="1"/>
</dbReference>